<protein>
    <recommendedName>
        <fullName evidence="4">Beta-lactamase-inhibitor-like PepSY-like domain-containing protein</fullName>
    </recommendedName>
</protein>
<accession>A0A4R4KF47</accession>
<feature type="signal peptide" evidence="1">
    <location>
        <begin position="1"/>
        <end position="21"/>
    </location>
</feature>
<organism evidence="2 3">
    <name type="scientific">Arundinibacter roseus</name>
    <dbReference type="NCBI Taxonomy" id="2070510"/>
    <lineage>
        <taxon>Bacteria</taxon>
        <taxon>Pseudomonadati</taxon>
        <taxon>Bacteroidota</taxon>
        <taxon>Cytophagia</taxon>
        <taxon>Cytophagales</taxon>
        <taxon>Spirosomataceae</taxon>
        <taxon>Arundinibacter</taxon>
    </lineage>
</organism>
<dbReference type="EMBL" id="SMJU01000006">
    <property type="protein sequence ID" value="TDB65069.1"/>
    <property type="molecule type" value="Genomic_DNA"/>
</dbReference>
<keyword evidence="3" id="KW-1185">Reference proteome</keyword>
<proteinExistence type="predicted"/>
<feature type="chain" id="PRO_5020210863" description="Beta-lactamase-inhibitor-like PepSY-like domain-containing protein" evidence="1">
    <location>
        <begin position="22"/>
        <end position="102"/>
    </location>
</feature>
<sequence length="102" mass="11118">MKKIVSFVFALAVATGTAVYSAPTENAVIGVQVIQEKVEVKAEDLPDPIKKLFKEDATYTGWEVVKAYQVPGPGDLIMYEIQLKKGEDVMSVTLDKSGNKVV</sequence>
<reference evidence="2 3" key="1">
    <citation type="submission" date="2019-02" db="EMBL/GenBank/DDBJ databases">
        <title>Arundinibacter roseus gen. nov., sp. nov., a new member of the family Cytophagaceae.</title>
        <authorList>
            <person name="Szuroczki S."/>
            <person name="Khayer B."/>
            <person name="Sproer C."/>
            <person name="Toumi M."/>
            <person name="Szabo A."/>
            <person name="Felfoldi T."/>
            <person name="Schumann P."/>
            <person name="Toth E."/>
        </authorList>
    </citation>
    <scope>NUCLEOTIDE SEQUENCE [LARGE SCALE GENOMIC DNA]</scope>
    <source>
        <strain evidence="2 3">DMA-k-7a</strain>
    </source>
</reference>
<dbReference type="AlphaFoldDB" id="A0A4R4KF47"/>
<name>A0A4R4KF47_9BACT</name>
<dbReference type="Proteomes" id="UP000295706">
    <property type="component" value="Unassembled WGS sequence"/>
</dbReference>
<evidence type="ECO:0000256" key="1">
    <source>
        <dbReference type="SAM" id="SignalP"/>
    </source>
</evidence>
<keyword evidence="1" id="KW-0732">Signal</keyword>
<evidence type="ECO:0000313" key="2">
    <source>
        <dbReference type="EMBL" id="TDB65069.1"/>
    </source>
</evidence>
<dbReference type="RefSeq" id="WP_132117178.1">
    <property type="nucleotide sequence ID" value="NZ_SMJU01000006.1"/>
</dbReference>
<evidence type="ECO:0008006" key="4">
    <source>
        <dbReference type="Google" id="ProtNLM"/>
    </source>
</evidence>
<dbReference type="SUPFAM" id="SSF160574">
    <property type="entry name" value="BT0923-like"/>
    <property type="match status" value="1"/>
</dbReference>
<dbReference type="Gene3D" id="3.10.450.360">
    <property type="match status" value="1"/>
</dbReference>
<evidence type="ECO:0000313" key="3">
    <source>
        <dbReference type="Proteomes" id="UP000295706"/>
    </source>
</evidence>
<comment type="caution">
    <text evidence="2">The sequence shown here is derived from an EMBL/GenBank/DDBJ whole genome shotgun (WGS) entry which is preliminary data.</text>
</comment>
<dbReference type="OrthoDB" id="826125at2"/>
<gene>
    <name evidence="2" type="ORF">EZE20_10140</name>
</gene>